<feature type="signal peptide" evidence="1">
    <location>
        <begin position="1"/>
        <end position="25"/>
    </location>
</feature>
<evidence type="ECO:0000313" key="2">
    <source>
        <dbReference type="EMBL" id="KAK9148411.1"/>
    </source>
</evidence>
<proteinExistence type="predicted"/>
<dbReference type="AlphaFoldDB" id="A0AAP0K9I2"/>
<accession>A0AAP0K9I2</accession>
<dbReference type="EMBL" id="JBBNAG010000003">
    <property type="protein sequence ID" value="KAK9148411.1"/>
    <property type="molecule type" value="Genomic_DNA"/>
</dbReference>
<comment type="caution">
    <text evidence="2">The sequence shown here is derived from an EMBL/GenBank/DDBJ whole genome shotgun (WGS) entry which is preliminary data.</text>
</comment>
<sequence>MALGCWPHCPSHFFHCFVALKLARGAWVSGSESCTYTPFCDLILNHLEAKLDEARDKSIIRHVL</sequence>
<feature type="chain" id="PRO_5042983481" evidence="1">
    <location>
        <begin position="26"/>
        <end position="64"/>
    </location>
</feature>
<keyword evidence="3" id="KW-1185">Reference proteome</keyword>
<reference evidence="2 3" key="1">
    <citation type="submission" date="2024-01" db="EMBL/GenBank/DDBJ databases">
        <title>Genome assemblies of Stephania.</title>
        <authorList>
            <person name="Yang L."/>
        </authorList>
    </citation>
    <scope>NUCLEOTIDE SEQUENCE [LARGE SCALE GENOMIC DNA]</scope>
    <source>
        <strain evidence="2">JXDWG</strain>
        <tissue evidence="2">Leaf</tissue>
    </source>
</reference>
<evidence type="ECO:0000313" key="3">
    <source>
        <dbReference type="Proteomes" id="UP001419268"/>
    </source>
</evidence>
<keyword evidence="1" id="KW-0732">Signal</keyword>
<protein>
    <submittedName>
        <fullName evidence="2">Uncharacterized protein</fullName>
    </submittedName>
</protein>
<name>A0AAP0K9I2_9MAGN</name>
<dbReference type="Proteomes" id="UP001419268">
    <property type="component" value="Unassembled WGS sequence"/>
</dbReference>
<gene>
    <name evidence="2" type="ORF">Scep_007168</name>
</gene>
<organism evidence="2 3">
    <name type="scientific">Stephania cephalantha</name>
    <dbReference type="NCBI Taxonomy" id="152367"/>
    <lineage>
        <taxon>Eukaryota</taxon>
        <taxon>Viridiplantae</taxon>
        <taxon>Streptophyta</taxon>
        <taxon>Embryophyta</taxon>
        <taxon>Tracheophyta</taxon>
        <taxon>Spermatophyta</taxon>
        <taxon>Magnoliopsida</taxon>
        <taxon>Ranunculales</taxon>
        <taxon>Menispermaceae</taxon>
        <taxon>Menispermoideae</taxon>
        <taxon>Cissampelideae</taxon>
        <taxon>Stephania</taxon>
    </lineage>
</organism>
<evidence type="ECO:0000256" key="1">
    <source>
        <dbReference type="SAM" id="SignalP"/>
    </source>
</evidence>